<evidence type="ECO:0000256" key="1">
    <source>
        <dbReference type="SAM" id="MobiDB-lite"/>
    </source>
</evidence>
<feature type="compositionally biased region" description="Basic and acidic residues" evidence="1">
    <location>
        <begin position="113"/>
        <end position="128"/>
    </location>
</feature>
<name>A0A0F9PR39_9ZZZZ</name>
<feature type="compositionally biased region" description="Basic and acidic residues" evidence="1">
    <location>
        <begin position="261"/>
        <end position="270"/>
    </location>
</feature>
<feature type="region of interest" description="Disordered" evidence="1">
    <location>
        <begin position="256"/>
        <end position="277"/>
    </location>
</feature>
<reference evidence="2" key="1">
    <citation type="journal article" date="2015" name="Nature">
        <title>Complex archaea that bridge the gap between prokaryotes and eukaryotes.</title>
        <authorList>
            <person name="Spang A."/>
            <person name="Saw J.H."/>
            <person name="Jorgensen S.L."/>
            <person name="Zaremba-Niedzwiedzka K."/>
            <person name="Martijn J."/>
            <person name="Lind A.E."/>
            <person name="van Eijk R."/>
            <person name="Schleper C."/>
            <person name="Guy L."/>
            <person name="Ettema T.J."/>
        </authorList>
    </citation>
    <scope>NUCLEOTIDE SEQUENCE</scope>
</reference>
<sequence length="299" mass="35186">MARSRNIKPGFFKSEQVADCSDGARLLFIGLWILADYRGVLEWRARKVKAELFSYDENRDMETLISELETQQLISILEQNGKRFVCIREFSKYQNPHKNECDSGSPLPNPTEFQDKSRTERHDSRAEREDSDPNPADSLILIPDSLIPDPDSLIERSLISMKPRKQRKNIYSKEFEEFWAISPKTGTKLEAFQAWQVLDPDKETRDLIEFHILEHIRWRKEWNKVDSKHCPNWKHMCRWLKYEAWTMVLDWPKMKTPPSVESHRRDERPNEGASDAEVATWLGVDEDVYAAGKQKFNNE</sequence>
<comment type="caution">
    <text evidence="2">The sequence shown here is derived from an EMBL/GenBank/DDBJ whole genome shotgun (WGS) entry which is preliminary data.</text>
</comment>
<accession>A0A0F9PR39</accession>
<evidence type="ECO:0000313" key="2">
    <source>
        <dbReference type="EMBL" id="KKN32684.1"/>
    </source>
</evidence>
<dbReference type="EMBL" id="LAZR01002235">
    <property type="protein sequence ID" value="KKN32684.1"/>
    <property type="molecule type" value="Genomic_DNA"/>
</dbReference>
<proteinExistence type="predicted"/>
<protein>
    <submittedName>
        <fullName evidence="2">Uncharacterized protein</fullName>
    </submittedName>
</protein>
<feature type="region of interest" description="Disordered" evidence="1">
    <location>
        <begin position="96"/>
        <end position="141"/>
    </location>
</feature>
<gene>
    <name evidence="2" type="ORF">LCGC14_0811450</name>
</gene>
<dbReference type="AlphaFoldDB" id="A0A0F9PR39"/>
<organism evidence="2">
    <name type="scientific">marine sediment metagenome</name>
    <dbReference type="NCBI Taxonomy" id="412755"/>
    <lineage>
        <taxon>unclassified sequences</taxon>
        <taxon>metagenomes</taxon>
        <taxon>ecological metagenomes</taxon>
    </lineage>
</organism>